<accession>A0A0W8EB07</accession>
<evidence type="ECO:0000256" key="1">
    <source>
        <dbReference type="SAM" id="MobiDB-lite"/>
    </source>
</evidence>
<dbReference type="EMBL" id="LNQE01001802">
    <property type="protein sequence ID" value="KUG05571.1"/>
    <property type="molecule type" value="Genomic_DNA"/>
</dbReference>
<organism evidence="2">
    <name type="scientific">hydrocarbon metagenome</name>
    <dbReference type="NCBI Taxonomy" id="938273"/>
    <lineage>
        <taxon>unclassified sequences</taxon>
        <taxon>metagenomes</taxon>
        <taxon>ecological metagenomes</taxon>
    </lineage>
</organism>
<comment type="caution">
    <text evidence="2">The sequence shown here is derived from an EMBL/GenBank/DDBJ whole genome shotgun (WGS) entry which is preliminary data.</text>
</comment>
<sequence length="48" mass="5708">MPRIHVVEDPVPHDQETRDDYGGKHPCGDEGQDEWKRTPTWRCRFLNC</sequence>
<proteinExistence type="predicted"/>
<reference evidence="2" key="1">
    <citation type="journal article" date="2015" name="Proc. Natl. Acad. Sci. U.S.A.">
        <title>Networks of energetic and metabolic interactions define dynamics in microbial communities.</title>
        <authorList>
            <person name="Embree M."/>
            <person name="Liu J.K."/>
            <person name="Al-Bassam M.M."/>
            <person name="Zengler K."/>
        </authorList>
    </citation>
    <scope>NUCLEOTIDE SEQUENCE</scope>
</reference>
<feature type="region of interest" description="Disordered" evidence="1">
    <location>
        <begin position="1"/>
        <end position="33"/>
    </location>
</feature>
<gene>
    <name evidence="2" type="ORF">ASZ90_016998</name>
</gene>
<protein>
    <submittedName>
        <fullName evidence="2">Uncharacterized protein</fullName>
    </submittedName>
</protein>
<evidence type="ECO:0000313" key="2">
    <source>
        <dbReference type="EMBL" id="KUG05571.1"/>
    </source>
</evidence>
<dbReference type="AlphaFoldDB" id="A0A0W8EB07"/>
<name>A0A0W8EB07_9ZZZZ</name>